<dbReference type="PANTHER" id="PTHR11548:SF9">
    <property type="entry name" value="THYMIDYLATE SYNTHASE"/>
    <property type="match status" value="1"/>
</dbReference>
<dbReference type="InterPro" id="IPR036926">
    <property type="entry name" value="Thymidate_synth/dCMP_Mease_sf"/>
</dbReference>
<dbReference type="PRINTS" id="PR00108">
    <property type="entry name" value="THYMDSNTHASE"/>
</dbReference>
<feature type="binding site" description="in other chain" evidence="4">
    <location>
        <position position="186"/>
    </location>
    <ligand>
        <name>dUMP</name>
        <dbReference type="ChEBI" id="CHEBI:246422"/>
        <note>ligand shared between dimeric partners</note>
    </ligand>
</feature>
<dbReference type="SUPFAM" id="SSF55831">
    <property type="entry name" value="Thymidylate synthase/dCMP hydroxymethylase"/>
    <property type="match status" value="1"/>
</dbReference>
<reference evidence="6 7" key="1">
    <citation type="journal article" date="2016" name="Nat. Commun.">
        <title>Thousands of microbial genomes shed light on interconnected biogeochemical processes in an aquifer system.</title>
        <authorList>
            <person name="Anantharaman K."/>
            <person name="Brown C.T."/>
            <person name="Hug L.A."/>
            <person name="Sharon I."/>
            <person name="Castelle C.J."/>
            <person name="Probst A.J."/>
            <person name="Thomas B.C."/>
            <person name="Singh A."/>
            <person name="Wilkins M.J."/>
            <person name="Karaoz U."/>
            <person name="Brodie E.L."/>
            <person name="Williams K.H."/>
            <person name="Hubbard S.S."/>
            <person name="Banfield J.F."/>
        </authorList>
    </citation>
    <scope>NUCLEOTIDE SEQUENCE [LARGE SCALE GENOMIC DNA]</scope>
</reference>
<comment type="catalytic activity">
    <reaction evidence="4">
        <text>dUMP + (6R)-5,10-methylene-5,6,7,8-tetrahydrofolate = 7,8-dihydrofolate + dTMP</text>
        <dbReference type="Rhea" id="RHEA:12104"/>
        <dbReference type="ChEBI" id="CHEBI:15636"/>
        <dbReference type="ChEBI" id="CHEBI:57451"/>
        <dbReference type="ChEBI" id="CHEBI:63528"/>
        <dbReference type="ChEBI" id="CHEBI:246422"/>
        <dbReference type="EC" id="2.1.1.45"/>
    </reaction>
</comment>
<dbReference type="EC" id="2.1.1.45" evidence="1 4"/>
<dbReference type="AlphaFoldDB" id="A0A1G2B273"/>
<comment type="pathway">
    <text evidence="4">Pyrimidine metabolism; dTTP biosynthesis.</text>
</comment>
<feature type="binding site" evidence="4">
    <location>
        <position position="178"/>
    </location>
    <ligand>
        <name>(6R)-5,10-methylene-5,6,7,8-tetrahydrofolate</name>
        <dbReference type="ChEBI" id="CHEBI:15636"/>
    </ligand>
</feature>
<comment type="caution">
    <text evidence="6">The sequence shown here is derived from an EMBL/GenBank/DDBJ whole genome shotgun (WGS) entry which is preliminary data.</text>
</comment>
<dbReference type="GO" id="GO:0032259">
    <property type="term" value="P:methylation"/>
    <property type="evidence" value="ECO:0007669"/>
    <property type="project" value="UniProtKB-KW"/>
</dbReference>
<feature type="binding site" description="in other chain" evidence="4">
    <location>
        <begin position="216"/>
        <end position="218"/>
    </location>
    <ligand>
        <name>dUMP</name>
        <dbReference type="ChEBI" id="CHEBI:246422"/>
        <note>ligand shared between dimeric partners</note>
    </ligand>
</feature>
<comment type="subcellular location">
    <subcellularLocation>
        <location evidence="4">Cytoplasm</location>
    </subcellularLocation>
</comment>
<dbReference type="Proteomes" id="UP000176952">
    <property type="component" value="Unassembled WGS sequence"/>
</dbReference>
<keyword evidence="4" id="KW-0545">Nucleotide biosynthesis</keyword>
<dbReference type="InterPro" id="IPR023451">
    <property type="entry name" value="Thymidate_synth/dCMP_Mease_dom"/>
</dbReference>
<dbReference type="InterPro" id="IPR045097">
    <property type="entry name" value="Thymidate_synth/dCMP_Mease"/>
</dbReference>
<feature type="active site" description="Nucleophile" evidence="4">
    <location>
        <position position="155"/>
    </location>
</feature>
<protein>
    <recommendedName>
        <fullName evidence="1 4">Thymidylate synthase</fullName>
        <shortName evidence="4">TS</shortName>
        <shortName evidence="4">TSase</shortName>
        <ecNumber evidence="1 4">2.1.1.45</ecNumber>
    </recommendedName>
</protein>
<dbReference type="UniPathway" id="UPA00575"/>
<keyword evidence="2 4" id="KW-0489">Methyltransferase</keyword>
<proteinExistence type="inferred from homology"/>
<feature type="binding site" description="in other chain" evidence="4">
    <location>
        <begin position="175"/>
        <end position="178"/>
    </location>
    <ligand>
        <name>dUMP</name>
        <dbReference type="ChEBI" id="CHEBI:246422"/>
        <note>ligand shared between dimeric partners</note>
    </ligand>
</feature>
<keyword evidence="4" id="KW-0963">Cytoplasm</keyword>
<dbReference type="NCBIfam" id="NF002497">
    <property type="entry name" value="PRK01827.1-3"/>
    <property type="match status" value="1"/>
</dbReference>
<evidence type="ECO:0000256" key="4">
    <source>
        <dbReference type="HAMAP-Rule" id="MF_00008"/>
    </source>
</evidence>
<evidence type="ECO:0000256" key="1">
    <source>
        <dbReference type="ARBA" id="ARBA00011947"/>
    </source>
</evidence>
<organism evidence="6 7">
    <name type="scientific">Candidatus Kerfeldbacteria bacterium RIFCSPHIGHO2_12_FULL_48_17</name>
    <dbReference type="NCBI Taxonomy" id="1798542"/>
    <lineage>
        <taxon>Bacteria</taxon>
        <taxon>Candidatus Kerfeldiibacteriota</taxon>
    </lineage>
</organism>
<dbReference type="InterPro" id="IPR000398">
    <property type="entry name" value="Thymidylate_synthase"/>
</dbReference>
<evidence type="ECO:0000256" key="3">
    <source>
        <dbReference type="ARBA" id="ARBA00022679"/>
    </source>
</evidence>
<dbReference type="HAMAP" id="MF_00008">
    <property type="entry name" value="Thymidy_synth_bact"/>
    <property type="match status" value="1"/>
</dbReference>
<dbReference type="PANTHER" id="PTHR11548">
    <property type="entry name" value="THYMIDYLATE SYNTHASE 1"/>
    <property type="match status" value="1"/>
</dbReference>
<evidence type="ECO:0000256" key="2">
    <source>
        <dbReference type="ARBA" id="ARBA00022603"/>
    </source>
</evidence>
<gene>
    <name evidence="4" type="primary">thyA</name>
    <name evidence="6" type="ORF">A3F54_02760</name>
</gene>
<feature type="binding site" evidence="4">
    <location>
        <position position="270"/>
    </location>
    <ligand>
        <name>(6R)-5,10-methylene-5,6,7,8-tetrahydrofolate</name>
        <dbReference type="ChEBI" id="CHEBI:15636"/>
    </ligand>
</feature>
<comment type="function">
    <text evidence="4">Catalyzes the reductive methylation of 2'-deoxyuridine-5'-monophosphate (dUMP) to 2'-deoxythymidine-5'-monophosphate (dTMP) while utilizing 5,10-methylenetetrahydrofolate (mTHF) as the methyl donor and reductant in the reaction, yielding dihydrofolate (DHF) as a by-product. This enzymatic reaction provides an intracellular de novo source of dTMP, an essential precursor for DNA biosynthesis.</text>
</comment>
<feature type="domain" description="Thymidylate synthase/dCMP hydroxymethylase" evidence="5">
    <location>
        <begin position="2"/>
        <end position="271"/>
    </location>
</feature>
<comment type="similarity">
    <text evidence="4">Belongs to the thymidylate synthase family. Bacterial-type ThyA subfamily.</text>
</comment>
<dbReference type="GO" id="GO:0004799">
    <property type="term" value="F:thymidylate synthase activity"/>
    <property type="evidence" value="ECO:0007669"/>
    <property type="project" value="UniProtKB-UniRule"/>
</dbReference>
<sequence length="271" mass="31331">MRQYLDLMQYVLDNGELRRNRTGTDTISVFGMQTKYDLRAGFPLVTTKKVNFRNVVAELLWFLKGATNIHDGLKEYTSIWDAWADEEGNLGPIYGYQWVKWEKFTRDEETGQYKKTHINQVQKVIDTIKHNPQDRRIIVSAWNVADLDRMALPPCHSFFQCYVVNGRLDLQLYQRSADLPVGVPYNIASYAALLSMLAMECDLVPGIFTHTLGDAHIYVDQVEGVRRQIARTPHALPRLELTKKGFWELGVDDFKVHDYVHDSFIKYPVAV</sequence>
<feature type="binding site" evidence="4">
    <location>
        <begin position="135"/>
        <end position="136"/>
    </location>
    <ligand>
        <name>dUMP</name>
        <dbReference type="ChEBI" id="CHEBI:246422"/>
        <note>ligand shared between dimeric partners</note>
    </ligand>
</feature>
<dbReference type="GO" id="GO:0006231">
    <property type="term" value="P:dTMP biosynthetic process"/>
    <property type="evidence" value="ECO:0007669"/>
    <property type="project" value="UniProtKB-UniRule"/>
</dbReference>
<dbReference type="STRING" id="1798542.A3F54_02760"/>
<name>A0A1G2B273_9BACT</name>
<dbReference type="Pfam" id="PF00303">
    <property type="entry name" value="Thymidylat_synt"/>
    <property type="match status" value="1"/>
</dbReference>
<dbReference type="CDD" id="cd00351">
    <property type="entry name" value="TS_Pyrimidine_HMase"/>
    <property type="match status" value="1"/>
</dbReference>
<keyword evidence="3 4" id="KW-0808">Transferase</keyword>
<feature type="binding site" evidence="4">
    <location>
        <position position="51"/>
    </location>
    <ligand>
        <name>(6R)-5,10-methylene-5,6,7,8-tetrahydrofolate</name>
        <dbReference type="ChEBI" id="CHEBI:15636"/>
    </ligand>
</feature>
<evidence type="ECO:0000313" key="7">
    <source>
        <dbReference type="Proteomes" id="UP000176952"/>
    </source>
</evidence>
<evidence type="ECO:0000259" key="5">
    <source>
        <dbReference type="Pfam" id="PF00303"/>
    </source>
</evidence>
<feature type="binding site" description="in other chain" evidence="4">
    <location>
        <position position="21"/>
    </location>
    <ligand>
        <name>dUMP</name>
        <dbReference type="ChEBI" id="CHEBI:246422"/>
        <note>ligand shared between dimeric partners</note>
    </ligand>
</feature>
<dbReference type="NCBIfam" id="TIGR03284">
    <property type="entry name" value="thym_sym"/>
    <property type="match status" value="1"/>
</dbReference>
<dbReference type="GO" id="GO:0005829">
    <property type="term" value="C:cytosol"/>
    <property type="evidence" value="ECO:0007669"/>
    <property type="project" value="TreeGrafter"/>
</dbReference>
<comment type="subunit">
    <text evidence="4">Homodimer.</text>
</comment>
<dbReference type="Gene3D" id="3.30.572.10">
    <property type="entry name" value="Thymidylate synthase/dCMP hydroxymethylase domain"/>
    <property type="match status" value="1"/>
</dbReference>
<accession>A0A1G2B273</accession>
<evidence type="ECO:0000313" key="6">
    <source>
        <dbReference type="EMBL" id="OGY83258.1"/>
    </source>
</evidence>
<dbReference type="GO" id="GO:0006235">
    <property type="term" value="P:dTTP biosynthetic process"/>
    <property type="evidence" value="ECO:0007669"/>
    <property type="project" value="UniProtKB-UniRule"/>
</dbReference>
<dbReference type="EMBL" id="MHKD01000021">
    <property type="protein sequence ID" value="OGY83258.1"/>
    <property type="molecule type" value="Genomic_DNA"/>
</dbReference>